<proteinExistence type="predicted"/>
<evidence type="ECO:0000256" key="1">
    <source>
        <dbReference type="SAM" id="Phobius"/>
    </source>
</evidence>
<keyword evidence="1" id="KW-0472">Membrane</keyword>
<keyword evidence="1" id="KW-1133">Transmembrane helix</keyword>
<accession>A0ABD2JZ14</accession>
<name>A0ABD2JZ14_HETSC</name>
<gene>
    <name evidence="2" type="ORF">niasHS_005638</name>
</gene>
<dbReference type="EMBL" id="JBICCN010000078">
    <property type="protein sequence ID" value="KAL3095879.1"/>
    <property type="molecule type" value="Genomic_DNA"/>
</dbReference>
<protein>
    <submittedName>
        <fullName evidence="2">Uncharacterized protein</fullName>
    </submittedName>
</protein>
<keyword evidence="3" id="KW-1185">Reference proteome</keyword>
<reference evidence="2 3" key="1">
    <citation type="submission" date="2024-10" db="EMBL/GenBank/DDBJ databases">
        <authorList>
            <person name="Kim D."/>
        </authorList>
    </citation>
    <scope>NUCLEOTIDE SEQUENCE [LARGE SCALE GENOMIC DNA]</scope>
    <source>
        <strain evidence="2">Taebaek</strain>
    </source>
</reference>
<comment type="caution">
    <text evidence="2">The sequence shown here is derived from an EMBL/GenBank/DDBJ whole genome shotgun (WGS) entry which is preliminary data.</text>
</comment>
<dbReference type="Proteomes" id="UP001620645">
    <property type="component" value="Unassembled WGS sequence"/>
</dbReference>
<feature type="transmembrane region" description="Helical" evidence="1">
    <location>
        <begin position="101"/>
        <end position="124"/>
    </location>
</feature>
<evidence type="ECO:0000313" key="2">
    <source>
        <dbReference type="EMBL" id="KAL3095879.1"/>
    </source>
</evidence>
<dbReference type="AlphaFoldDB" id="A0ABD2JZ14"/>
<sequence length="244" mass="27022">MLIPLLFPLQFTAAGGHPEYLSALKNFSLSTSNDTQEKAEMAKNRTFDIPFDYFPRDIFPPLQNISFGGRTPETAADEQIGSSAATHKMDALENPMRFTNILLVLLAPLAALTFFCFLVMFLCIRLNGCRRYWHGTSKATAVSTALLSSTKACNYKIAAVLLDSPPSKTLALIDANTPTNGAQFQLCLFCLSPVDNFSRRTDRRIANCHHPPIDGRTDGGNWPSWPSPQKFVDNANANVYTHIF</sequence>
<keyword evidence="1" id="KW-0812">Transmembrane</keyword>
<organism evidence="2 3">
    <name type="scientific">Heterodera schachtii</name>
    <name type="common">Sugarbeet cyst nematode worm</name>
    <name type="synonym">Tylenchus schachtii</name>
    <dbReference type="NCBI Taxonomy" id="97005"/>
    <lineage>
        <taxon>Eukaryota</taxon>
        <taxon>Metazoa</taxon>
        <taxon>Ecdysozoa</taxon>
        <taxon>Nematoda</taxon>
        <taxon>Chromadorea</taxon>
        <taxon>Rhabditida</taxon>
        <taxon>Tylenchina</taxon>
        <taxon>Tylenchomorpha</taxon>
        <taxon>Tylenchoidea</taxon>
        <taxon>Heteroderidae</taxon>
        <taxon>Heteroderinae</taxon>
        <taxon>Heterodera</taxon>
    </lineage>
</organism>
<evidence type="ECO:0000313" key="3">
    <source>
        <dbReference type="Proteomes" id="UP001620645"/>
    </source>
</evidence>